<organism evidence="2 3">
    <name type="scientific">Coniosporium apollinis (strain CBS 100218)</name>
    <name type="common">Rock-inhabiting black yeast</name>
    <dbReference type="NCBI Taxonomy" id="1168221"/>
    <lineage>
        <taxon>Eukaryota</taxon>
        <taxon>Fungi</taxon>
        <taxon>Dikarya</taxon>
        <taxon>Ascomycota</taxon>
        <taxon>Pezizomycotina</taxon>
        <taxon>Dothideomycetes</taxon>
        <taxon>Dothideomycetes incertae sedis</taxon>
        <taxon>Coniosporium</taxon>
    </lineage>
</organism>
<dbReference type="EMBL" id="JH767588">
    <property type="protein sequence ID" value="EON67506.1"/>
    <property type="molecule type" value="Genomic_DNA"/>
</dbReference>
<dbReference type="RefSeq" id="XP_007782823.1">
    <property type="nucleotide sequence ID" value="XM_007784633.1"/>
</dbReference>
<evidence type="ECO:0000256" key="1">
    <source>
        <dbReference type="SAM" id="MobiDB-lite"/>
    </source>
</evidence>
<feature type="region of interest" description="Disordered" evidence="1">
    <location>
        <begin position="1"/>
        <end position="79"/>
    </location>
</feature>
<dbReference type="AlphaFoldDB" id="R7Z0Q2"/>
<keyword evidence="3" id="KW-1185">Reference proteome</keyword>
<accession>R7Z0Q2</accession>
<dbReference type="Proteomes" id="UP000016924">
    <property type="component" value="Unassembled WGS sequence"/>
</dbReference>
<proteinExistence type="predicted"/>
<name>R7Z0Q2_CONA1</name>
<protein>
    <submittedName>
        <fullName evidence="2">Uncharacterized protein</fullName>
    </submittedName>
</protein>
<evidence type="ECO:0000313" key="2">
    <source>
        <dbReference type="EMBL" id="EON67506.1"/>
    </source>
</evidence>
<feature type="compositionally biased region" description="Gly residues" evidence="1">
    <location>
        <begin position="176"/>
        <end position="187"/>
    </location>
</feature>
<dbReference type="HOGENOM" id="CLU_1299637_0_0_1"/>
<sequence>MPSSEPTTSPPIQARDFAPRAAPRTTSPHDSPISATARITTQPDVQVSSPPRPTSSERILGPTTHYAPHPNPTPGSVESDQVFLRGGEVARAHHFRTVPPARRSTISTTALAMLTETAPTLATVLRSAHTRRPRFVLTPQRAIDDERENSGAVEERAMMEELRERERVLGIRGGTGVGGAAAGGQGASGADVGVMDETPPREGRFARIARGV</sequence>
<reference evidence="3" key="1">
    <citation type="submission" date="2012-06" db="EMBL/GenBank/DDBJ databases">
        <title>The genome sequence of Coniosporium apollinis CBS 100218.</title>
        <authorList>
            <consortium name="The Broad Institute Genome Sequencing Platform"/>
            <person name="Cuomo C."/>
            <person name="Gorbushina A."/>
            <person name="Noack S."/>
            <person name="Walker B."/>
            <person name="Young S.K."/>
            <person name="Zeng Q."/>
            <person name="Gargeya S."/>
            <person name="Fitzgerald M."/>
            <person name="Haas B."/>
            <person name="Abouelleil A."/>
            <person name="Alvarado L."/>
            <person name="Arachchi H.M."/>
            <person name="Berlin A.M."/>
            <person name="Chapman S.B."/>
            <person name="Goldberg J."/>
            <person name="Griggs A."/>
            <person name="Gujja S."/>
            <person name="Hansen M."/>
            <person name="Howarth C."/>
            <person name="Imamovic A."/>
            <person name="Larimer J."/>
            <person name="McCowan C."/>
            <person name="Montmayeur A."/>
            <person name="Murphy C."/>
            <person name="Neiman D."/>
            <person name="Pearson M."/>
            <person name="Priest M."/>
            <person name="Roberts A."/>
            <person name="Saif S."/>
            <person name="Shea T."/>
            <person name="Sisk P."/>
            <person name="Sykes S."/>
            <person name="Wortman J."/>
            <person name="Nusbaum C."/>
            <person name="Birren B."/>
        </authorList>
    </citation>
    <scope>NUCLEOTIDE SEQUENCE [LARGE SCALE GENOMIC DNA]</scope>
    <source>
        <strain evidence="3">CBS 100218</strain>
    </source>
</reference>
<feature type="compositionally biased region" description="Polar residues" evidence="1">
    <location>
        <begin position="24"/>
        <end position="57"/>
    </location>
</feature>
<feature type="compositionally biased region" description="Polar residues" evidence="1">
    <location>
        <begin position="1"/>
        <end position="11"/>
    </location>
</feature>
<feature type="region of interest" description="Disordered" evidence="1">
    <location>
        <begin position="176"/>
        <end position="212"/>
    </location>
</feature>
<dbReference type="OrthoDB" id="10587841at2759"/>
<gene>
    <name evidence="2" type="ORF">W97_06874</name>
</gene>
<dbReference type="GeneID" id="19904185"/>
<evidence type="ECO:0000313" key="3">
    <source>
        <dbReference type="Proteomes" id="UP000016924"/>
    </source>
</evidence>